<gene>
    <name evidence="3" type="ORF">ACFO6Q_00210</name>
</gene>
<evidence type="ECO:0000313" key="3">
    <source>
        <dbReference type="EMBL" id="MFC4818727.1"/>
    </source>
</evidence>
<comment type="caution">
    <text evidence="3">The sequence shown here is derived from an EMBL/GenBank/DDBJ whole genome shotgun (WGS) entry which is preliminary data.</text>
</comment>
<feature type="region of interest" description="Disordered" evidence="1">
    <location>
        <begin position="1"/>
        <end position="32"/>
    </location>
</feature>
<proteinExistence type="predicted"/>
<accession>A0ABV9QTF7</accession>
<organism evidence="3 4">
    <name type="scientific">Dokdonella ginsengisoli</name>
    <dbReference type="NCBI Taxonomy" id="363846"/>
    <lineage>
        <taxon>Bacteria</taxon>
        <taxon>Pseudomonadati</taxon>
        <taxon>Pseudomonadota</taxon>
        <taxon>Gammaproteobacteria</taxon>
        <taxon>Lysobacterales</taxon>
        <taxon>Rhodanobacteraceae</taxon>
        <taxon>Dokdonella</taxon>
    </lineage>
</organism>
<reference evidence="4" key="1">
    <citation type="journal article" date="2019" name="Int. J. Syst. Evol. Microbiol.">
        <title>The Global Catalogue of Microorganisms (GCM) 10K type strain sequencing project: providing services to taxonomists for standard genome sequencing and annotation.</title>
        <authorList>
            <consortium name="The Broad Institute Genomics Platform"/>
            <consortium name="The Broad Institute Genome Sequencing Center for Infectious Disease"/>
            <person name="Wu L."/>
            <person name="Ma J."/>
        </authorList>
    </citation>
    <scope>NUCLEOTIDE SEQUENCE [LARGE SCALE GENOMIC DNA]</scope>
    <source>
        <strain evidence="4">CCUG 30340</strain>
    </source>
</reference>
<evidence type="ECO:0000313" key="4">
    <source>
        <dbReference type="Proteomes" id="UP001595886"/>
    </source>
</evidence>
<keyword evidence="2" id="KW-1133">Transmembrane helix</keyword>
<evidence type="ECO:0000256" key="1">
    <source>
        <dbReference type="SAM" id="MobiDB-lite"/>
    </source>
</evidence>
<feature type="transmembrane region" description="Helical" evidence="2">
    <location>
        <begin position="321"/>
        <end position="339"/>
    </location>
</feature>
<evidence type="ECO:0000256" key="2">
    <source>
        <dbReference type="SAM" id="Phobius"/>
    </source>
</evidence>
<sequence length="599" mass="63466">MTSSGPGQDSREPPAQAAASVALPQAEASPSAGDFERLRELLLGDERRELLAARARIAELERAQQALPQRLPGALESLADEASTARVANALAEPVSQALGAAVQRNRQSLIDVLFPIIGPLIRKSIAEALRNLVADLNGAIESSFTPRGIKWRIEAWRAGVPYAQVVLKHRLAYAIDHVFLIERESGLVLHHEAAPGLPELDKDAIAGMLTALGDFVGDSVGRDAGGTLESVRVGEHLVWMLHGPRANLACFIRGVPPPALHGLLEQRLEEIHARLAAAPDDDPRTPENQIAWHDALQPPALVQEAGNAEQAEPRTSPSRLPLFLILLVLAAGLFAFALSRERWNTRVEALRGRLQAHPGFVLGAIEAKPWRRVVVHGLLDPDAAPLAPLLDAAGFGGVEPVVDAAGYLSTEDAVIERRAQRLLQPPASVRVAVEKGVLSLSGSAPQAWLDTTAQRAGWIAGVARVESALTPEVDAVAAARAELERLTKALPAMRIEFVDDAAPADGTANAVDAIAREVRRAVELGKVAGVRVGLTCVGTNTHVGSEQTNQRLRAERAQWLALALAARGVAGADGGALAVEGDGGLDLRAAFVRLSVGD</sequence>
<dbReference type="RefSeq" id="WP_380018455.1">
    <property type="nucleotide sequence ID" value="NZ_JBHSHD010000001.1"/>
</dbReference>
<dbReference type="Proteomes" id="UP001595886">
    <property type="component" value="Unassembled WGS sequence"/>
</dbReference>
<name>A0ABV9QTF7_9GAMM</name>
<protein>
    <recommendedName>
        <fullName evidence="5">Flagellar motor protein MotB</fullName>
    </recommendedName>
</protein>
<evidence type="ECO:0008006" key="5">
    <source>
        <dbReference type="Google" id="ProtNLM"/>
    </source>
</evidence>
<keyword evidence="4" id="KW-1185">Reference proteome</keyword>
<keyword evidence="2" id="KW-0472">Membrane</keyword>
<dbReference type="EMBL" id="JBHSHD010000001">
    <property type="protein sequence ID" value="MFC4818727.1"/>
    <property type="molecule type" value="Genomic_DNA"/>
</dbReference>
<feature type="compositionally biased region" description="Low complexity" evidence="1">
    <location>
        <begin position="13"/>
        <end position="29"/>
    </location>
</feature>
<keyword evidence="2" id="KW-0812">Transmembrane</keyword>